<evidence type="ECO:0000259" key="2">
    <source>
        <dbReference type="Pfam" id="PF10307"/>
    </source>
</evidence>
<dbReference type="GeneID" id="87910924"/>
<feature type="region of interest" description="Disordered" evidence="1">
    <location>
        <begin position="470"/>
        <end position="641"/>
    </location>
</feature>
<evidence type="ECO:0000313" key="4">
    <source>
        <dbReference type="Proteomes" id="UP001323405"/>
    </source>
</evidence>
<feature type="compositionally biased region" description="Gly residues" evidence="1">
    <location>
        <begin position="517"/>
        <end position="553"/>
    </location>
</feature>
<dbReference type="EMBL" id="JAFFHA010000007">
    <property type="protein sequence ID" value="KAK4653196.1"/>
    <property type="molecule type" value="Genomic_DNA"/>
</dbReference>
<dbReference type="Proteomes" id="UP001323405">
    <property type="component" value="Unassembled WGS sequence"/>
</dbReference>
<dbReference type="RefSeq" id="XP_062742171.1">
    <property type="nucleotide sequence ID" value="XM_062891017.1"/>
</dbReference>
<feature type="compositionally biased region" description="Polar residues" evidence="1">
    <location>
        <begin position="586"/>
        <end position="600"/>
    </location>
</feature>
<name>A0ABR0GBR5_9PEZI</name>
<dbReference type="InterPro" id="IPR018812">
    <property type="entry name" value="SAK_HAD"/>
</dbReference>
<proteinExistence type="predicted"/>
<accession>A0ABR0GBR5</accession>
<dbReference type="PANTHER" id="PTHR10335:SF23">
    <property type="entry name" value="OB FOLD-CONTAINING PROTEIN, NUCLEIC ACID BINDING"/>
    <property type="match status" value="1"/>
</dbReference>
<sequence length="641" mass="70422">MSLPWSLLLQHVSRKKTLVRQVMGTSAFSAFNNGSFGTVSQAKGSSPAVSPQHTVTAMGRWSILNKQLPAVVKIQAIHIYDFDNTLFKTPLPNPKIWNNPTIGTLSNPDAFINGGWWHDSRILAATGEGIAKEEPRAWEGWWNEKIVELVQLSTQQKDAFCVLLTGRSESGFSELIKRIIKSKGLEFDMVCLKPAVGPDNQHFISTLDFKEKFLRALMETYRHAEEIRIYEDRIKHVKSFQTFLANFNEQQNTSPTRGPINGEVIHVADMAAYLDPVVEVAEVRSIIKDHNASLTKRRRGSRGERWVIKRQVFWTGYLISSADTRRLLDLMPIPNLPDSEIKLHANNIMICPRPCPEDLLRKVGGWGKRMSWQVSGTACFEDNVWAVSLKPVPADASYHTGNPVPLVVLALRRGARHADAAKIQHWKPVSPEQAFVFETKVAEKVLLRIDGTSYREGSYDGGYFRGAKRKHTAHEDDFRSRQGNHHHHPPTGPGGGGRNFNSNNNNQNNFPQVNRGGNRGGGGGFGRGGGRGGGGNFRGQRGGAPKGARGGRGGGDRGVHHTHHYKSLDDVGGRDSQGGFAAMYEDTQQPIPKGPSNPSNPGFYHANNQQNNKSNNNGGYQGGGGGGGYQAGGGDGVGNFY</sequence>
<protein>
    <recommendedName>
        <fullName evidence="2">Swiss Army Knife RNA repair protein HAD domain-containing protein</fullName>
    </recommendedName>
</protein>
<feature type="compositionally biased region" description="Low complexity" evidence="1">
    <location>
        <begin position="607"/>
        <end position="618"/>
    </location>
</feature>
<reference evidence="3 4" key="1">
    <citation type="journal article" date="2023" name="bioRxiv">
        <title>High-quality genome assemblies of four members of thePodospora anserinaspecies complex.</title>
        <authorList>
            <person name="Ament-Velasquez S.L."/>
            <person name="Vogan A.A."/>
            <person name="Wallerman O."/>
            <person name="Hartmann F."/>
            <person name="Gautier V."/>
            <person name="Silar P."/>
            <person name="Giraud T."/>
            <person name="Johannesson H."/>
        </authorList>
    </citation>
    <scope>NUCLEOTIDE SEQUENCE [LARGE SCALE GENOMIC DNA]</scope>
    <source>
        <strain evidence="3 4">CBS 415.72m</strain>
    </source>
</reference>
<keyword evidence="4" id="KW-1185">Reference proteome</keyword>
<dbReference type="Pfam" id="PF10307">
    <property type="entry name" value="HAD_SAK_1"/>
    <property type="match status" value="1"/>
</dbReference>
<organism evidence="3 4">
    <name type="scientific">Podospora pseudocomata</name>
    <dbReference type="NCBI Taxonomy" id="2093779"/>
    <lineage>
        <taxon>Eukaryota</taxon>
        <taxon>Fungi</taxon>
        <taxon>Dikarya</taxon>
        <taxon>Ascomycota</taxon>
        <taxon>Pezizomycotina</taxon>
        <taxon>Sordariomycetes</taxon>
        <taxon>Sordariomycetidae</taxon>
        <taxon>Sordariales</taxon>
        <taxon>Podosporaceae</taxon>
        <taxon>Podospora</taxon>
    </lineage>
</organism>
<evidence type="ECO:0000256" key="1">
    <source>
        <dbReference type="SAM" id="MobiDB-lite"/>
    </source>
</evidence>
<feature type="domain" description="Swiss Army Knife RNA repair protein HAD" evidence="2">
    <location>
        <begin position="89"/>
        <end position="292"/>
    </location>
</feature>
<evidence type="ECO:0000313" key="3">
    <source>
        <dbReference type="EMBL" id="KAK4653196.1"/>
    </source>
</evidence>
<comment type="caution">
    <text evidence="3">The sequence shown here is derived from an EMBL/GenBank/DDBJ whole genome shotgun (WGS) entry which is preliminary data.</text>
</comment>
<feature type="compositionally biased region" description="Low complexity" evidence="1">
    <location>
        <begin position="499"/>
        <end position="516"/>
    </location>
</feature>
<gene>
    <name evidence="3" type="ORF">QC762_505950</name>
</gene>
<feature type="compositionally biased region" description="Gly residues" evidence="1">
    <location>
        <begin position="619"/>
        <end position="641"/>
    </location>
</feature>
<dbReference type="PANTHER" id="PTHR10335">
    <property type="entry name" value="RRNA 2-O-METHYLTRANSFERASE FIBRILLARIN"/>
    <property type="match status" value="1"/>
</dbReference>